<comment type="caution">
    <text evidence="1">The sequence shown here is derived from an EMBL/GenBank/DDBJ whole genome shotgun (WGS) entry which is preliminary data.</text>
</comment>
<name>A0A921KLU6_9ACTN</name>
<dbReference type="RefSeq" id="WP_274959430.1">
    <property type="nucleotide sequence ID" value="NZ_DYWQ01000123.1"/>
</dbReference>
<protein>
    <submittedName>
        <fullName evidence="1">DUF4160 domain-containing protein</fullName>
    </submittedName>
</protein>
<gene>
    <name evidence="1" type="ORF">K8U72_08140</name>
</gene>
<reference evidence="1" key="1">
    <citation type="journal article" date="2021" name="PeerJ">
        <title>Extensive microbial diversity within the chicken gut microbiome revealed by metagenomics and culture.</title>
        <authorList>
            <person name="Gilroy R."/>
            <person name="Ravi A."/>
            <person name="Getino M."/>
            <person name="Pursley I."/>
            <person name="Horton D.L."/>
            <person name="Alikhan N.F."/>
            <person name="Baker D."/>
            <person name="Gharbi K."/>
            <person name="Hall N."/>
            <person name="Watson M."/>
            <person name="Adriaenssens E.M."/>
            <person name="Foster-Nyarko E."/>
            <person name="Jarju S."/>
            <person name="Secka A."/>
            <person name="Antonio M."/>
            <person name="Oren A."/>
            <person name="Chaudhuri R.R."/>
            <person name="La Ragione R."/>
            <person name="Hildebrand F."/>
            <person name="Pallen M.J."/>
        </authorList>
    </citation>
    <scope>NUCLEOTIDE SEQUENCE</scope>
    <source>
        <strain evidence="1">CHK124-7917</strain>
    </source>
</reference>
<dbReference type="Pfam" id="PF13711">
    <property type="entry name" value="DUF4160"/>
    <property type="match status" value="1"/>
</dbReference>
<dbReference type="EMBL" id="DYWQ01000123">
    <property type="protein sequence ID" value="HJF45729.1"/>
    <property type="molecule type" value="Genomic_DNA"/>
</dbReference>
<proteinExistence type="predicted"/>
<dbReference type="Proteomes" id="UP000697330">
    <property type="component" value="Unassembled WGS sequence"/>
</dbReference>
<accession>A0A921KLU6</accession>
<evidence type="ECO:0000313" key="2">
    <source>
        <dbReference type="Proteomes" id="UP000697330"/>
    </source>
</evidence>
<sequence length="92" mass="10631">MPSLFAFGPYIIFFWTGEQGEPVHVHVAVKRPSKDATKLWLTASGGCIVAHNNSQLPERDLRRVAKFIRSNHELICRRWCETFGEDSLHFYL</sequence>
<organism evidence="1 2">
    <name type="scientific">Thermophilibacter provencensis</name>
    <dbReference type="NCBI Taxonomy" id="1852386"/>
    <lineage>
        <taxon>Bacteria</taxon>
        <taxon>Bacillati</taxon>
        <taxon>Actinomycetota</taxon>
        <taxon>Coriobacteriia</taxon>
        <taxon>Coriobacteriales</taxon>
        <taxon>Atopobiaceae</taxon>
        <taxon>Thermophilibacter</taxon>
    </lineage>
</organism>
<evidence type="ECO:0000313" key="1">
    <source>
        <dbReference type="EMBL" id="HJF45729.1"/>
    </source>
</evidence>
<reference evidence="1" key="2">
    <citation type="submission" date="2021-09" db="EMBL/GenBank/DDBJ databases">
        <authorList>
            <person name="Gilroy R."/>
        </authorList>
    </citation>
    <scope>NUCLEOTIDE SEQUENCE</scope>
    <source>
        <strain evidence="1">CHK124-7917</strain>
    </source>
</reference>
<dbReference type="AlphaFoldDB" id="A0A921KLU6"/>
<dbReference type="InterPro" id="IPR025427">
    <property type="entry name" value="DUF4160"/>
</dbReference>